<sequence length="411" mass="47733">MGQVLASDYVELYTIQENQNNQSMNQSVIKSKIERSQIQSQIAPQVQPKPKVNQTKSANIDQIKGLRIYISQEITNEFPDLDPTSYEQHTIKDGYYYGKLQGPNREGDGVLALKNQGQQRGFNDQEQLYKFFGTYKNGQANGPGYAFFHYDYSFWGDVQQNQFKGKGILKTKDNHSYLGNWEERKLKVGIIQTQLYQYVGQFKDGLREGLGKCNYFDGTIIIGNWKQDNLNGLCQIQFLDNTVFSGYFCEGMKHGQGLLKQQNQEYFGEFDCNVKNGLGLLIQPDDSQMNQSQHRQKHTEMLYIQGVQKGYFCVYTDRQNKQWFQKKDNNEIEKLEFITEKRGLAELLGQEKSLEHSKADLEKNVQSMIWEVEEIQNNCTQFMSLEKQIDSQTIKLGQLATYQEWIDQNKQ</sequence>
<keyword evidence="2" id="KW-0175">Coiled coil</keyword>
<dbReference type="PANTHER" id="PTHR23084:SF263">
    <property type="entry name" value="MORN REPEAT-CONTAINING PROTEIN 1"/>
    <property type="match status" value="1"/>
</dbReference>
<organism evidence="3 4">
    <name type="scientific">Paramecium sonneborni</name>
    <dbReference type="NCBI Taxonomy" id="65129"/>
    <lineage>
        <taxon>Eukaryota</taxon>
        <taxon>Sar</taxon>
        <taxon>Alveolata</taxon>
        <taxon>Ciliophora</taxon>
        <taxon>Intramacronucleata</taxon>
        <taxon>Oligohymenophorea</taxon>
        <taxon>Peniculida</taxon>
        <taxon>Parameciidae</taxon>
        <taxon>Paramecium</taxon>
    </lineage>
</organism>
<gene>
    <name evidence="3" type="ORF">PSON_ATCC_30995.1.T0640218</name>
</gene>
<dbReference type="OrthoDB" id="287477at2759"/>
<dbReference type="PANTHER" id="PTHR23084">
    <property type="entry name" value="PHOSPHATIDYLINOSITOL-4-PHOSPHATE 5-KINASE RELATED"/>
    <property type="match status" value="1"/>
</dbReference>
<reference evidence="3" key="1">
    <citation type="submission" date="2021-01" db="EMBL/GenBank/DDBJ databases">
        <authorList>
            <consortium name="Genoscope - CEA"/>
            <person name="William W."/>
        </authorList>
    </citation>
    <scope>NUCLEOTIDE SEQUENCE</scope>
</reference>
<name>A0A8S1NW18_9CILI</name>
<evidence type="ECO:0000313" key="3">
    <source>
        <dbReference type="EMBL" id="CAD8095499.1"/>
    </source>
</evidence>
<feature type="coiled-coil region" evidence="2">
    <location>
        <begin position="344"/>
        <end position="378"/>
    </location>
</feature>
<evidence type="ECO:0000256" key="2">
    <source>
        <dbReference type="SAM" id="Coils"/>
    </source>
</evidence>
<dbReference type="EMBL" id="CAJJDN010000064">
    <property type="protein sequence ID" value="CAD8095499.1"/>
    <property type="molecule type" value="Genomic_DNA"/>
</dbReference>
<dbReference type="Pfam" id="PF02493">
    <property type="entry name" value="MORN"/>
    <property type="match status" value="4"/>
</dbReference>
<evidence type="ECO:0000313" key="4">
    <source>
        <dbReference type="Proteomes" id="UP000692954"/>
    </source>
</evidence>
<accession>A0A8S1NW18</accession>
<proteinExistence type="predicted"/>
<evidence type="ECO:0000256" key="1">
    <source>
        <dbReference type="ARBA" id="ARBA00022737"/>
    </source>
</evidence>
<dbReference type="AlphaFoldDB" id="A0A8S1NW18"/>
<dbReference type="Proteomes" id="UP000692954">
    <property type="component" value="Unassembled WGS sequence"/>
</dbReference>
<protein>
    <recommendedName>
        <fullName evidence="5">MORN repeat protein</fullName>
    </recommendedName>
</protein>
<dbReference type="InterPro" id="IPR003409">
    <property type="entry name" value="MORN"/>
</dbReference>
<dbReference type="SMART" id="SM00698">
    <property type="entry name" value="MORN"/>
    <property type="match status" value="3"/>
</dbReference>
<keyword evidence="4" id="KW-1185">Reference proteome</keyword>
<evidence type="ECO:0008006" key="5">
    <source>
        <dbReference type="Google" id="ProtNLM"/>
    </source>
</evidence>
<keyword evidence="1" id="KW-0677">Repeat</keyword>
<comment type="caution">
    <text evidence="3">The sequence shown here is derived from an EMBL/GenBank/DDBJ whole genome shotgun (WGS) entry which is preliminary data.</text>
</comment>